<dbReference type="EMBL" id="NCXK01000019">
    <property type="protein sequence ID" value="PAK77446.1"/>
    <property type="molecule type" value="Genomic_DNA"/>
</dbReference>
<evidence type="ECO:0000313" key="5">
    <source>
        <dbReference type="Proteomes" id="UP000216151"/>
    </source>
</evidence>
<reference evidence="4 5" key="1">
    <citation type="submission" date="2017-04" db="EMBL/GenBank/DDBJ databases">
        <title>Kefir bacterial isolates.</title>
        <authorList>
            <person name="Kim Y."/>
            <person name="Blasche S."/>
            <person name="Patil K.R."/>
        </authorList>
    </citation>
    <scope>NUCLEOTIDE SEQUENCE [LARGE SCALE GENOMIC DNA]</scope>
    <source>
        <strain evidence="4 5">KR</strain>
    </source>
</reference>
<sequence>MTDNNSAHPPITPTDPEMTPARVSGRLSPEEFALYEIAYRAMRAAQAPMPVVELVEAPYTVDAVSLADRSPCAEQGLCEVLVTTASVLSDGWWEELPDAKESFLSALTAPDTDAGLREAAAHPDVRFVATPRLRRAEPWTLDGLLLAMAGNGVGRPSTFHGVLELMAEKRLLVWDRETRQVCLTQAGLDAALTLEEEAPDISSIEFVACLEQLVDQVSTGNLSPHEALRTVVALLEGETFARRVETKLWQNVEDVLVAQDTEKPGGLLTMPGMDRA</sequence>
<keyword evidence="5" id="KW-1185">Reference proteome</keyword>
<dbReference type="GO" id="GO:0003916">
    <property type="term" value="F:DNA topoisomerase activity"/>
    <property type="evidence" value="ECO:0007669"/>
    <property type="project" value="InterPro"/>
</dbReference>
<dbReference type="InterPro" id="IPR013824">
    <property type="entry name" value="Topo_IA_cen_sub1"/>
</dbReference>
<keyword evidence="1" id="KW-0413">Isomerase</keyword>
<dbReference type="GO" id="GO:0006265">
    <property type="term" value="P:DNA topological change"/>
    <property type="evidence" value="ECO:0007669"/>
    <property type="project" value="InterPro"/>
</dbReference>
<proteinExistence type="predicted"/>
<dbReference type="GO" id="GO:0003677">
    <property type="term" value="F:DNA binding"/>
    <property type="evidence" value="ECO:0007669"/>
    <property type="project" value="InterPro"/>
</dbReference>
<dbReference type="SUPFAM" id="SSF56712">
    <property type="entry name" value="Prokaryotic type I DNA topoisomerase"/>
    <property type="match status" value="1"/>
</dbReference>
<organism evidence="4 5">
    <name type="scientific">Acetobacter fabarum</name>
    <dbReference type="NCBI Taxonomy" id="483199"/>
    <lineage>
        <taxon>Bacteria</taxon>
        <taxon>Pseudomonadati</taxon>
        <taxon>Pseudomonadota</taxon>
        <taxon>Alphaproteobacteria</taxon>
        <taxon>Acetobacterales</taxon>
        <taxon>Acetobacteraceae</taxon>
        <taxon>Acetobacter</taxon>
    </lineage>
</organism>
<dbReference type="InterPro" id="IPR013497">
    <property type="entry name" value="Topo_IA_cen"/>
</dbReference>
<gene>
    <name evidence="4" type="ORF">B8X00_10735</name>
</gene>
<evidence type="ECO:0000256" key="2">
    <source>
        <dbReference type="SAM" id="MobiDB-lite"/>
    </source>
</evidence>
<evidence type="ECO:0000313" key="4">
    <source>
        <dbReference type="EMBL" id="PAK77446.1"/>
    </source>
</evidence>
<protein>
    <recommendedName>
        <fullName evidence="3">Topo IA-type catalytic domain-containing protein</fullName>
    </recommendedName>
</protein>
<accession>A0A269XYD1</accession>
<dbReference type="Gene3D" id="2.70.20.10">
    <property type="entry name" value="Topoisomerase I, domain 3"/>
    <property type="match status" value="1"/>
</dbReference>
<dbReference type="Gene3D" id="1.10.290.10">
    <property type="entry name" value="Topoisomerase I, domain 4"/>
    <property type="match status" value="1"/>
</dbReference>
<dbReference type="PROSITE" id="PS52039">
    <property type="entry name" value="TOPO_IA_2"/>
    <property type="match status" value="1"/>
</dbReference>
<name>A0A269XYD1_9PROT</name>
<dbReference type="InterPro" id="IPR013826">
    <property type="entry name" value="Topo_IA_cen_sub3"/>
</dbReference>
<dbReference type="InterPro" id="IPR023405">
    <property type="entry name" value="Topo_IA_core_domain"/>
</dbReference>
<dbReference type="InterPro" id="IPR013825">
    <property type="entry name" value="Topo_IA_cen_sub2"/>
</dbReference>
<feature type="domain" description="Topo IA-type catalytic" evidence="3">
    <location>
        <begin position="1"/>
        <end position="240"/>
    </location>
</feature>
<dbReference type="AlphaFoldDB" id="A0A269XYD1"/>
<dbReference type="Proteomes" id="UP000216151">
    <property type="component" value="Unassembled WGS sequence"/>
</dbReference>
<dbReference type="Gene3D" id="1.10.460.10">
    <property type="entry name" value="Topoisomerase I, domain 2"/>
    <property type="match status" value="1"/>
</dbReference>
<comment type="caution">
    <text evidence="4">The sequence shown here is derived from an EMBL/GenBank/DDBJ whole genome shotgun (WGS) entry which is preliminary data.</text>
</comment>
<feature type="region of interest" description="Disordered" evidence="2">
    <location>
        <begin position="1"/>
        <end position="23"/>
    </location>
</feature>
<evidence type="ECO:0000256" key="1">
    <source>
        <dbReference type="ARBA" id="ARBA00023235"/>
    </source>
</evidence>
<evidence type="ECO:0000259" key="3">
    <source>
        <dbReference type="PROSITE" id="PS52039"/>
    </source>
</evidence>
<dbReference type="Pfam" id="PF01131">
    <property type="entry name" value="Topoisom_bac"/>
    <property type="match status" value="1"/>
</dbReference>
<dbReference type="RefSeq" id="WP_095350146.1">
    <property type="nucleotide sequence ID" value="NZ_NCXK01000019.1"/>
</dbReference>